<dbReference type="GO" id="GO:0031071">
    <property type="term" value="F:cysteine desulfurase activity"/>
    <property type="evidence" value="ECO:0007669"/>
    <property type="project" value="UniProtKB-EC"/>
</dbReference>
<keyword evidence="4" id="KW-0663">Pyridoxal phosphate</keyword>
<dbReference type="Proteomes" id="UP000002026">
    <property type="component" value="Chromosome"/>
</dbReference>
<dbReference type="PANTHER" id="PTHR43586:SF4">
    <property type="entry name" value="ISOPENICILLIN N EPIMERASE"/>
    <property type="match status" value="1"/>
</dbReference>
<dbReference type="HOGENOM" id="CLU_003433_2_4_11"/>
<evidence type="ECO:0000256" key="2">
    <source>
        <dbReference type="ARBA" id="ARBA00010447"/>
    </source>
</evidence>
<dbReference type="InterPro" id="IPR000192">
    <property type="entry name" value="Aminotrans_V_dom"/>
</dbReference>
<dbReference type="InterPro" id="IPR015422">
    <property type="entry name" value="PyrdxlP-dep_Trfase_small"/>
</dbReference>
<dbReference type="EC" id="2.8.1.7" evidence="3"/>
<dbReference type="InterPro" id="IPR016454">
    <property type="entry name" value="Cysteine_dSase"/>
</dbReference>
<dbReference type="InterPro" id="IPR015421">
    <property type="entry name" value="PyrdxlP-dep_Trfase_major"/>
</dbReference>
<organism evidence="7 8">
    <name type="scientific">Slackia heliotrinireducens (strain ATCC 29202 / DSM 20476 / NCTC 11029 / RHS 1)</name>
    <name type="common">Peptococcus heliotrinreducens</name>
    <dbReference type="NCBI Taxonomy" id="471855"/>
    <lineage>
        <taxon>Bacteria</taxon>
        <taxon>Bacillati</taxon>
        <taxon>Actinomycetota</taxon>
        <taxon>Coriobacteriia</taxon>
        <taxon>Eggerthellales</taxon>
        <taxon>Eggerthellaceae</taxon>
        <taxon>Slackia</taxon>
    </lineage>
</organism>
<protein>
    <recommendedName>
        <fullName evidence="3">cysteine desulfurase</fullName>
        <ecNumber evidence="3">2.8.1.7</ecNumber>
    </recommendedName>
</protein>
<evidence type="ECO:0000259" key="6">
    <source>
        <dbReference type="Pfam" id="PF00266"/>
    </source>
</evidence>
<evidence type="ECO:0000256" key="3">
    <source>
        <dbReference type="ARBA" id="ARBA00012239"/>
    </source>
</evidence>
<reference evidence="7 8" key="1">
    <citation type="journal article" date="2009" name="Stand. Genomic Sci.">
        <title>Complete genome sequence of Slackia heliotrinireducens type strain (RHS 1).</title>
        <authorList>
            <person name="Pukall R."/>
            <person name="Lapidus A."/>
            <person name="Nolan M."/>
            <person name="Copeland A."/>
            <person name="Glavina Del Rio T."/>
            <person name="Lucas S."/>
            <person name="Chen F."/>
            <person name="Tice H."/>
            <person name="Cheng J.F."/>
            <person name="Chertkov O."/>
            <person name="Bruce D."/>
            <person name="Goodwin L."/>
            <person name="Kuske C."/>
            <person name="Brettin T."/>
            <person name="Detter J.C."/>
            <person name="Han C."/>
            <person name="Pitluck S."/>
            <person name="Pati A."/>
            <person name="Mavrommatis K."/>
            <person name="Ivanova N."/>
            <person name="Ovchinnikova G."/>
            <person name="Chen A."/>
            <person name="Palaniappan K."/>
            <person name="Schneider S."/>
            <person name="Rohde M."/>
            <person name="Chain P."/>
            <person name="D'haeseleer P."/>
            <person name="Goker M."/>
            <person name="Bristow J."/>
            <person name="Eisen J.A."/>
            <person name="Markowitz V."/>
            <person name="Kyrpides N.C."/>
            <person name="Klenk H.P."/>
            <person name="Hugenholtz P."/>
        </authorList>
    </citation>
    <scope>NUCLEOTIDE SEQUENCE [LARGE SCALE GENOMIC DNA]</scope>
    <source>
        <strain evidence="8">ATCC 29202 / DSM 20476 / NCTC 11029 / RHS 1</strain>
    </source>
</reference>
<dbReference type="EMBL" id="CP001684">
    <property type="protein sequence ID" value="ACV23551.1"/>
    <property type="molecule type" value="Genomic_DNA"/>
</dbReference>
<keyword evidence="8" id="KW-1185">Reference proteome</keyword>
<dbReference type="RefSeq" id="WP_012799649.1">
    <property type="nucleotide sequence ID" value="NC_013165.1"/>
</dbReference>
<dbReference type="Gene3D" id="3.40.640.10">
    <property type="entry name" value="Type I PLP-dependent aspartate aminotransferase-like (Major domain)"/>
    <property type="match status" value="1"/>
</dbReference>
<dbReference type="eggNOG" id="COG0520">
    <property type="taxonomic scope" value="Bacteria"/>
</dbReference>
<dbReference type="SUPFAM" id="SSF53383">
    <property type="entry name" value="PLP-dependent transferases"/>
    <property type="match status" value="1"/>
</dbReference>
<dbReference type="InterPro" id="IPR010969">
    <property type="entry name" value="Cys_dSase-rel_unknwn_funct"/>
</dbReference>
<dbReference type="AlphaFoldDB" id="C7N2P3"/>
<sequence>MIYFDNAATTMLKPPAVAEAVARAITSFGGVGRGVHEASLDAGMTVFMARQKISDLFGGPGPKQVAFTSNVTEALNIVVYGLMQPGDHAVTTAASHNSVLRPLFRLQDEGQADLTVVPIAPDGGIDYDEFEAAFGPKTKLAVIGHASNLTGDVYDIARMADIAHAHGALIVVDAAQTAGTVPIDMAAQHLDVVCFTGHKSLFGPQGTGGMCVAEGIDIKAIKVGGSGTHSYDRVHPDFMPEHLEAGTLNAHGLAGLLAGLTYIEEKGVDAVHEKTCALADRFEAGVKDIPGIKIYGGGASGRTGIVALNLADVDSSLVSDLLNTQFEICTRAGAHCAPLMHMAIGTEQQGAVRFSFSHLNTEEEVDAGIAALKEIAQEVC</sequence>
<gene>
    <name evidence="7" type="ordered locus">Shel_25440</name>
</gene>
<accession>C7N2P3</accession>
<comment type="cofactor">
    <cofactor evidence="1">
        <name>pyridoxal 5'-phosphate</name>
        <dbReference type="ChEBI" id="CHEBI:597326"/>
    </cofactor>
</comment>
<dbReference type="NCBIfam" id="TIGR01977">
    <property type="entry name" value="am_tr_V_EF2568"/>
    <property type="match status" value="1"/>
</dbReference>
<evidence type="ECO:0000313" key="7">
    <source>
        <dbReference type="EMBL" id="ACV23551.1"/>
    </source>
</evidence>
<dbReference type="Gene3D" id="3.90.1150.10">
    <property type="entry name" value="Aspartate Aminotransferase, domain 1"/>
    <property type="match status" value="1"/>
</dbReference>
<feature type="domain" description="Aminotransferase class V" evidence="6">
    <location>
        <begin position="2"/>
        <end position="367"/>
    </location>
</feature>
<proteinExistence type="inferred from homology"/>
<dbReference type="PIRSF" id="PIRSF005572">
    <property type="entry name" value="NifS"/>
    <property type="match status" value="1"/>
</dbReference>
<name>C7N2P3_SLAHD</name>
<dbReference type="STRING" id="471855.Shel_25440"/>
<evidence type="ECO:0000256" key="5">
    <source>
        <dbReference type="ARBA" id="ARBA00050776"/>
    </source>
</evidence>
<dbReference type="PANTHER" id="PTHR43586">
    <property type="entry name" value="CYSTEINE DESULFURASE"/>
    <property type="match status" value="1"/>
</dbReference>
<dbReference type="KEGG" id="shi:Shel_25440"/>
<evidence type="ECO:0000313" key="8">
    <source>
        <dbReference type="Proteomes" id="UP000002026"/>
    </source>
</evidence>
<evidence type="ECO:0000256" key="1">
    <source>
        <dbReference type="ARBA" id="ARBA00001933"/>
    </source>
</evidence>
<evidence type="ECO:0000256" key="4">
    <source>
        <dbReference type="ARBA" id="ARBA00022898"/>
    </source>
</evidence>
<dbReference type="Pfam" id="PF00266">
    <property type="entry name" value="Aminotran_5"/>
    <property type="match status" value="1"/>
</dbReference>
<dbReference type="InterPro" id="IPR015424">
    <property type="entry name" value="PyrdxlP-dep_Trfase"/>
</dbReference>
<comment type="catalytic activity">
    <reaction evidence="5">
        <text>(sulfur carrier)-H + L-cysteine = (sulfur carrier)-SH + L-alanine</text>
        <dbReference type="Rhea" id="RHEA:43892"/>
        <dbReference type="Rhea" id="RHEA-COMP:14737"/>
        <dbReference type="Rhea" id="RHEA-COMP:14739"/>
        <dbReference type="ChEBI" id="CHEBI:29917"/>
        <dbReference type="ChEBI" id="CHEBI:35235"/>
        <dbReference type="ChEBI" id="CHEBI:57972"/>
        <dbReference type="ChEBI" id="CHEBI:64428"/>
        <dbReference type="EC" id="2.8.1.7"/>
    </reaction>
</comment>
<comment type="similarity">
    <text evidence="2">Belongs to the class-V pyridoxal-phosphate-dependent aminotransferase family. Csd subfamily.</text>
</comment>